<evidence type="ECO:0000313" key="2">
    <source>
        <dbReference type="Proteomes" id="UP000799302"/>
    </source>
</evidence>
<name>A0A6A6UJ41_9PEZI</name>
<evidence type="ECO:0000313" key="1">
    <source>
        <dbReference type="EMBL" id="KAF2670904.1"/>
    </source>
</evidence>
<dbReference type="EMBL" id="MU004233">
    <property type="protein sequence ID" value="KAF2670904.1"/>
    <property type="molecule type" value="Genomic_DNA"/>
</dbReference>
<keyword evidence="2" id="KW-1185">Reference proteome</keyword>
<organism evidence="1 2">
    <name type="scientific">Microthyrium microscopicum</name>
    <dbReference type="NCBI Taxonomy" id="703497"/>
    <lineage>
        <taxon>Eukaryota</taxon>
        <taxon>Fungi</taxon>
        <taxon>Dikarya</taxon>
        <taxon>Ascomycota</taxon>
        <taxon>Pezizomycotina</taxon>
        <taxon>Dothideomycetes</taxon>
        <taxon>Dothideomycetes incertae sedis</taxon>
        <taxon>Microthyriales</taxon>
        <taxon>Microthyriaceae</taxon>
        <taxon>Microthyrium</taxon>
    </lineage>
</organism>
<dbReference type="Proteomes" id="UP000799302">
    <property type="component" value="Unassembled WGS sequence"/>
</dbReference>
<accession>A0A6A6UJ41</accession>
<protein>
    <submittedName>
        <fullName evidence="1">Uncharacterized protein</fullName>
    </submittedName>
</protein>
<gene>
    <name evidence="1" type="ORF">BT63DRAFT_477477</name>
</gene>
<dbReference type="AlphaFoldDB" id="A0A6A6UJ41"/>
<sequence>MWKIRMLYIPDSHYATGLDEIPLCLCRYPAAFDNAVDYQYDQVERSVTIELAYATATFQELSATCDQLANLTLSSSILNSLIPKIVDELKETKDSLLRTMLTIHRGVEPSYPFHMKHEYQMTTMEKELCQQEEAKDIAPACRSHWALILDADDYPPPTNTKDLRCWNVPINPVPLPDILSRPSLKEDKAQNNEVRDLFKRAYTVLWTSCEELTTPYNEFTIPQMAPMLPLVKTMVHAKHALELARRLAQKEYDTFFHRVGGDGPGYDPSTEGKFYKDGFTHPICWANLLEMYHLAEKYWPRYTPVVGQ</sequence>
<reference evidence="1" key="1">
    <citation type="journal article" date="2020" name="Stud. Mycol.">
        <title>101 Dothideomycetes genomes: a test case for predicting lifestyles and emergence of pathogens.</title>
        <authorList>
            <person name="Haridas S."/>
            <person name="Albert R."/>
            <person name="Binder M."/>
            <person name="Bloem J."/>
            <person name="Labutti K."/>
            <person name="Salamov A."/>
            <person name="Andreopoulos B."/>
            <person name="Baker S."/>
            <person name="Barry K."/>
            <person name="Bills G."/>
            <person name="Bluhm B."/>
            <person name="Cannon C."/>
            <person name="Castanera R."/>
            <person name="Culley D."/>
            <person name="Daum C."/>
            <person name="Ezra D."/>
            <person name="Gonzalez J."/>
            <person name="Henrissat B."/>
            <person name="Kuo A."/>
            <person name="Liang C."/>
            <person name="Lipzen A."/>
            <person name="Lutzoni F."/>
            <person name="Magnuson J."/>
            <person name="Mondo S."/>
            <person name="Nolan M."/>
            <person name="Ohm R."/>
            <person name="Pangilinan J."/>
            <person name="Park H.-J."/>
            <person name="Ramirez L."/>
            <person name="Alfaro M."/>
            <person name="Sun H."/>
            <person name="Tritt A."/>
            <person name="Yoshinaga Y."/>
            <person name="Zwiers L.-H."/>
            <person name="Turgeon B."/>
            <person name="Goodwin S."/>
            <person name="Spatafora J."/>
            <person name="Crous P."/>
            <person name="Grigoriev I."/>
        </authorList>
    </citation>
    <scope>NUCLEOTIDE SEQUENCE</scope>
    <source>
        <strain evidence="1">CBS 115976</strain>
    </source>
</reference>
<proteinExistence type="predicted"/>